<evidence type="ECO:0000256" key="1">
    <source>
        <dbReference type="ARBA" id="ARBA00004651"/>
    </source>
</evidence>
<keyword evidence="4 7" id="KW-0812">Transmembrane</keyword>
<evidence type="ECO:0000256" key="7">
    <source>
        <dbReference type="RuleBase" id="RU367016"/>
    </source>
</evidence>
<evidence type="ECO:0000256" key="4">
    <source>
        <dbReference type="ARBA" id="ARBA00022692"/>
    </source>
</evidence>
<dbReference type="AlphaFoldDB" id="A0AAE3UCX8"/>
<organism evidence="9 10">
    <name type="scientific">Xanthocytophaga agilis</name>
    <dbReference type="NCBI Taxonomy" id="3048010"/>
    <lineage>
        <taxon>Bacteria</taxon>
        <taxon>Pseudomonadati</taxon>
        <taxon>Bacteroidota</taxon>
        <taxon>Cytophagia</taxon>
        <taxon>Cytophagales</taxon>
        <taxon>Rhodocytophagaceae</taxon>
        <taxon>Xanthocytophaga</taxon>
    </lineage>
</organism>
<feature type="transmembrane region" description="Helical" evidence="7">
    <location>
        <begin position="151"/>
        <end position="172"/>
    </location>
</feature>
<name>A0AAE3UCX8_9BACT</name>
<dbReference type="GO" id="GO:0005886">
    <property type="term" value="C:plasma membrane"/>
    <property type="evidence" value="ECO:0007669"/>
    <property type="project" value="UniProtKB-SubCell"/>
</dbReference>
<comment type="caution">
    <text evidence="9">The sequence shown here is derived from an EMBL/GenBank/DDBJ whole genome shotgun (WGS) entry which is preliminary data.</text>
</comment>
<keyword evidence="5 7" id="KW-1133">Transmembrane helix</keyword>
<sequence length="211" mass="23808">MNSIWDFFQVLLDSKEIINYGGLVLVTLIIFAENGLFFAFFLPGDYLLFLTGLFCSTKAIDFPIYIVVICIVIAAIIGSYVGFFFGRALGKGLETRPDSLFFKRKNLDKSRQFFARHGGRALIIARFMPVLRTFSPIIAGTIQMPIQSFSIYNIIGGTVWGTTLPLAGYFLGQSFPQIINYVHYIIIFFLAITTFAVIRTWFSVRKDTSGQ</sequence>
<dbReference type="EMBL" id="JASJOU010000002">
    <property type="protein sequence ID" value="MDJ1500595.1"/>
    <property type="molecule type" value="Genomic_DNA"/>
</dbReference>
<keyword evidence="6 7" id="KW-0472">Membrane</keyword>
<feature type="transmembrane region" description="Helical" evidence="7">
    <location>
        <begin position="62"/>
        <end position="86"/>
    </location>
</feature>
<dbReference type="Proteomes" id="UP001232063">
    <property type="component" value="Unassembled WGS sequence"/>
</dbReference>
<evidence type="ECO:0000256" key="5">
    <source>
        <dbReference type="ARBA" id="ARBA00022989"/>
    </source>
</evidence>
<accession>A0AAE3UCX8</accession>
<evidence type="ECO:0000256" key="2">
    <source>
        <dbReference type="ARBA" id="ARBA00010792"/>
    </source>
</evidence>
<dbReference type="InterPro" id="IPR032818">
    <property type="entry name" value="DedA-like"/>
</dbReference>
<evidence type="ECO:0000313" key="10">
    <source>
        <dbReference type="Proteomes" id="UP001232063"/>
    </source>
</evidence>
<evidence type="ECO:0000313" key="9">
    <source>
        <dbReference type="EMBL" id="MDJ1500595.1"/>
    </source>
</evidence>
<gene>
    <name evidence="9" type="ORF">QNI22_08060</name>
</gene>
<protein>
    <submittedName>
        <fullName evidence="9">VTT domain-containing protein</fullName>
    </submittedName>
</protein>
<evidence type="ECO:0000259" key="8">
    <source>
        <dbReference type="Pfam" id="PF09335"/>
    </source>
</evidence>
<keyword evidence="3 7" id="KW-1003">Cell membrane</keyword>
<dbReference type="Pfam" id="PF09335">
    <property type="entry name" value="VTT_dom"/>
    <property type="match status" value="1"/>
</dbReference>
<evidence type="ECO:0000256" key="3">
    <source>
        <dbReference type="ARBA" id="ARBA00022475"/>
    </source>
</evidence>
<feature type="domain" description="VTT" evidence="8">
    <location>
        <begin position="42"/>
        <end position="169"/>
    </location>
</feature>
<reference evidence="9" key="1">
    <citation type="submission" date="2023-05" db="EMBL/GenBank/DDBJ databases">
        <authorList>
            <person name="Zhang X."/>
        </authorList>
    </citation>
    <scope>NUCLEOTIDE SEQUENCE</scope>
    <source>
        <strain evidence="9">BD1B2-1</strain>
    </source>
</reference>
<proteinExistence type="inferred from homology"/>
<dbReference type="RefSeq" id="WP_314510119.1">
    <property type="nucleotide sequence ID" value="NZ_JASJOU010000002.1"/>
</dbReference>
<keyword evidence="10" id="KW-1185">Reference proteome</keyword>
<feature type="transmembrane region" description="Helical" evidence="7">
    <location>
        <begin position="20"/>
        <end position="42"/>
    </location>
</feature>
<comment type="subcellular location">
    <subcellularLocation>
        <location evidence="1 7">Cell membrane</location>
        <topology evidence="1 7">Multi-pass membrane protein</topology>
    </subcellularLocation>
</comment>
<evidence type="ECO:0000256" key="6">
    <source>
        <dbReference type="ARBA" id="ARBA00023136"/>
    </source>
</evidence>
<dbReference type="InterPro" id="IPR032816">
    <property type="entry name" value="VTT_dom"/>
</dbReference>
<dbReference type="PANTHER" id="PTHR30353:SF0">
    <property type="entry name" value="TRANSMEMBRANE PROTEIN"/>
    <property type="match status" value="1"/>
</dbReference>
<feature type="transmembrane region" description="Helical" evidence="7">
    <location>
        <begin position="178"/>
        <end position="202"/>
    </location>
</feature>
<comment type="similarity">
    <text evidence="2 7">Belongs to the DedA family.</text>
</comment>
<dbReference type="PANTHER" id="PTHR30353">
    <property type="entry name" value="INNER MEMBRANE PROTEIN DEDA-RELATED"/>
    <property type="match status" value="1"/>
</dbReference>